<dbReference type="Proteomes" id="UP000480303">
    <property type="component" value="Unassembled WGS sequence"/>
</dbReference>
<name>A0A6A0BBS7_9LACT</name>
<accession>A0A6A0BBS7</accession>
<evidence type="ECO:0000313" key="3">
    <source>
        <dbReference type="Proteomes" id="UP000480303"/>
    </source>
</evidence>
<protein>
    <submittedName>
        <fullName evidence="2">Uncharacterized protein</fullName>
    </submittedName>
</protein>
<keyword evidence="3" id="KW-1185">Reference proteome</keyword>
<feature type="region of interest" description="Disordered" evidence="1">
    <location>
        <begin position="836"/>
        <end position="1077"/>
    </location>
</feature>
<dbReference type="PANTHER" id="PTHR46528:SF1">
    <property type="entry name" value="PROTEIN SON"/>
    <property type="match status" value="1"/>
</dbReference>
<proteinExistence type="predicted"/>
<dbReference type="AlphaFoldDB" id="A0A6A0BBS7"/>
<dbReference type="GO" id="GO:0003723">
    <property type="term" value="F:RNA binding"/>
    <property type="evidence" value="ECO:0007669"/>
    <property type="project" value="InterPro"/>
</dbReference>
<dbReference type="EMBL" id="BLLI01000045">
    <property type="protein sequence ID" value="GFH42899.1"/>
    <property type="molecule type" value="Genomic_DNA"/>
</dbReference>
<evidence type="ECO:0000313" key="2">
    <source>
        <dbReference type="EMBL" id="GFH42899.1"/>
    </source>
</evidence>
<dbReference type="GO" id="GO:0051726">
    <property type="term" value="P:regulation of cell cycle"/>
    <property type="evidence" value="ECO:0007669"/>
    <property type="project" value="InterPro"/>
</dbReference>
<organism evidence="2 3">
    <name type="scientific">Pseudolactococcus hodotermopsidis</name>
    <dbReference type="NCBI Taxonomy" id="2709157"/>
    <lineage>
        <taxon>Bacteria</taxon>
        <taxon>Bacillati</taxon>
        <taxon>Bacillota</taxon>
        <taxon>Bacilli</taxon>
        <taxon>Lactobacillales</taxon>
        <taxon>Streptococcaceae</taxon>
        <taxon>Pseudolactococcus</taxon>
    </lineage>
</organism>
<feature type="compositionally biased region" description="Acidic residues" evidence="1">
    <location>
        <begin position="844"/>
        <end position="1067"/>
    </location>
</feature>
<gene>
    <name evidence="2" type="ORF">Hs30E_14500</name>
</gene>
<dbReference type="InterPro" id="IPR032922">
    <property type="entry name" value="SON"/>
</dbReference>
<evidence type="ECO:0000256" key="1">
    <source>
        <dbReference type="SAM" id="MobiDB-lite"/>
    </source>
</evidence>
<dbReference type="PANTHER" id="PTHR46528">
    <property type="entry name" value="PROTEIN SON"/>
    <property type="match status" value="1"/>
</dbReference>
<reference evidence="2 3" key="1">
    <citation type="submission" date="2020-02" db="EMBL/GenBank/DDBJ databases">
        <title>Draft genome sequence of Lactococcus sp. Hs30E4-3.</title>
        <authorList>
            <person name="Noda S."/>
            <person name="Yuki M."/>
            <person name="Ohkuma M."/>
        </authorList>
    </citation>
    <scope>NUCLEOTIDE SEQUENCE [LARGE SCALE GENOMIC DNA]</scope>
    <source>
        <strain evidence="2 3">Hs30E4-3</strain>
    </source>
</reference>
<comment type="caution">
    <text evidence="2">The sequence shown here is derived from an EMBL/GenBank/DDBJ whole genome shotgun (WGS) entry which is preliminary data.</text>
</comment>
<dbReference type="GO" id="GO:0043484">
    <property type="term" value="P:regulation of RNA splicing"/>
    <property type="evidence" value="ECO:0007669"/>
    <property type="project" value="InterPro"/>
</dbReference>
<sequence>MENLNNKKKLKYMALTGAIILPYVLNAEGFIQVVSADVQENIVTEEGTKIKKYKTVDLADVPTDVLENPELYRFLEVLLQSSKTVETLDKLEAQGKLNYQEFIKAEEFIWSDKLKGKASASHHENLPSELVATHSELGLNTLNTLKTSYESQELEALIALENHSLKGEMSHLPDYVKANENPILNHNLQTKLGLRQFTTDKAFAQSQPNFAVEEPTILPDNTATPIPGKADADRVANGELLQLPDVTVKKANVSQKEYDVDKADEVAGRVTLGEVVKRETTKQETADLADAKLHDVYQLERYESFGAKTLIKPNGLLGIDFIELLERYIDEWDDENISNIKDESVNYVKKGSDDDQSLARYWETPQDERVNVTAETLQADLDAGLIIRDPEGNLVTKASDLTPYSTDKIIKPWIFDSENIFSDFPDDYETENSENDLKVGLHFKDTLASLPKEVRDLGEDVGYTKQVVYIKGLYDEYGKIIDGKLNGVKDVDWEYTHILEANGSPKLVTLANLYLPGDSLSLLEQGIPVVERQVYDYYEKKDGQYVLEPLRYLVVSKPKEIVGSRHELSTAQDSYNNGIGTIAKNGISSWSVLNEQNKTSFDQKVQNGIQYGAGAQGTTSGIDSWARSMNFRPVLDTAIDKQLEVDNVGSIGITGPGLYRTTAREYGLNNLNTPEGEIIGSYIFMELNPLLDANKQPIVDKSGNPVYKWTKYYYTDMTEYYALNKISAYDYGYSVEPLYSYVPSEVSYQTRQDYPLYQELAPIYSYFDNQYSYELISHAYVPTMTIENYSYREDELSWESYQLTVNQPYYREKLFTPWYAYDLPEVKEYSWQIPFEEPIPSDSETSDSETSESEASDSEVSDSETSESETSESEASESEASESEVSDSETSESEASESETSESEASESEASESEVSDSETSESEASESEVSDSETSESEASESEVSDSETSESETSESEASESEASDSETSESEASESEASESEVSDSETSESEVSDSEASESEVSESEVSESEVSESEASESEVSDSETSESEVSESEASESETSESEASESEVSESEASESEVSESEFISYSDFISESDYISDSTRIEEEPIIPDTDEEVIKNEQIAKLNDSDSLAVSRIGFLSVLASVATYFKKKKSKKY</sequence>